<comment type="subcellular location">
    <subcellularLocation>
        <location evidence="1">Nucleus</location>
        <location evidence="1">Nucleolus</location>
    </subcellularLocation>
</comment>
<evidence type="ECO:0000256" key="1">
    <source>
        <dbReference type="ARBA" id="ARBA00004604"/>
    </source>
</evidence>
<dbReference type="InterPro" id="IPR039761">
    <property type="entry name" value="Bms1/Tsr1"/>
</dbReference>
<feature type="domain" description="Bms1-type G" evidence="8">
    <location>
        <begin position="86"/>
        <end position="253"/>
    </location>
</feature>
<keyword evidence="2" id="KW-0690">Ribosome biogenesis</keyword>
<feature type="compositionally biased region" description="Basic and acidic residues" evidence="7">
    <location>
        <begin position="1"/>
        <end position="10"/>
    </location>
</feature>
<dbReference type="SMART" id="SM00785">
    <property type="entry name" value="AARP2CN"/>
    <property type="match status" value="1"/>
</dbReference>
<dbReference type="GO" id="GO:0003924">
    <property type="term" value="F:GTPase activity"/>
    <property type="evidence" value="ECO:0007669"/>
    <property type="project" value="TreeGrafter"/>
</dbReference>
<dbReference type="PANTHER" id="PTHR12858">
    <property type="entry name" value="RIBOSOME BIOGENESIS PROTEIN"/>
    <property type="match status" value="1"/>
</dbReference>
<sequence length="794" mass="91194">MGFVKQDVHRPGVYKKSNKLHKTGRHRSKGSISNDSRGNVSVKKLSKHIKKELGKEARRNQLQQIRSNKRDEVLKKKRSLYGLQSPPILIAVVALQEDLNVDGIVNLLVSADENAIVKNSLCATHIGIPKFKQRFSIVVPPVGNIFATLDYVKVANIVLFVTSASNASDKSQDNNVLDSWGEEIIQSIISQGMPSPILVVTDTESLSIKKRHDYKQNVQKTMFKWLPEEKVMTLDKAADALNLLRRAGSQKQKDITYRNKRSYLLAEDVKFNLNNNESPNDFGILEVSGYLQGLPLSVNGLVHLSGFGDYQMSRIIESKDPFSLDLRKEDSQKNITEANVAVADPSKQESLMSENIPDPMDAEQTWPTEEELAMAKVNQTKKIVKFVPKGTSEYQAAWIPDEDGEEYNDDEEEFDDDRMTVDDAKSEENSDVEAEDKEEYETITISEVPNEQQYDENINLQEEKEAIIKFKEAKLDSEFPDEVDTPQDILARVRFQKYRGLKSFRTTFWDKKENLPYDYGRIFQFQNYDRTRRRIFKERENLLDVQPGSYVTVHINGISKELYEAYTSKFNHPLILCGILENEHKMSVLNLRLKRTINSKIPIKSKERLVFQCGFRKFTACPIFSEHTNGNKHKYERFFQPNTVIVATIYAPITFPPCPVLCYLKKSDGSLELIATGSLLSINPERLVIKRIILSGHPLKIHKRSAVIRFMFFDREDIRWFKPVKLRTKCGRKGHIKEPLGTHGHMKCIFDGQLKSQDTVLMNLYKRVYPKWNYEPILLTFNTNKAPPTVVKME</sequence>
<comment type="similarity">
    <text evidence="5">Belongs to the TRAFAC class translation factor GTPase superfamily. Bms1-like GTPase family. TSR1 subfamily.</text>
</comment>
<evidence type="ECO:0000256" key="2">
    <source>
        <dbReference type="ARBA" id="ARBA00022517"/>
    </source>
</evidence>
<dbReference type="GO" id="GO:0005730">
    <property type="term" value="C:nucleolus"/>
    <property type="evidence" value="ECO:0007669"/>
    <property type="project" value="UniProtKB-SubCell"/>
</dbReference>
<dbReference type="RefSeq" id="XP_011494664.1">
    <property type="nucleotide sequence ID" value="XM_011496362.1"/>
</dbReference>
<dbReference type="CTD" id="55720"/>
<dbReference type="SMART" id="SM01362">
    <property type="entry name" value="DUF663"/>
    <property type="match status" value="1"/>
</dbReference>
<evidence type="ECO:0000256" key="4">
    <source>
        <dbReference type="ARBA" id="ARBA00037087"/>
    </source>
</evidence>
<evidence type="ECO:0000256" key="5">
    <source>
        <dbReference type="ARBA" id="ARBA00038288"/>
    </source>
</evidence>
<dbReference type="GO" id="GO:0030688">
    <property type="term" value="C:preribosome, small subunit precursor"/>
    <property type="evidence" value="ECO:0007669"/>
    <property type="project" value="TreeGrafter"/>
</dbReference>
<organism evidence="9 10">
    <name type="scientific">Ceratosolen solmsi marchali</name>
    <dbReference type="NCBI Taxonomy" id="326594"/>
    <lineage>
        <taxon>Eukaryota</taxon>
        <taxon>Metazoa</taxon>
        <taxon>Ecdysozoa</taxon>
        <taxon>Arthropoda</taxon>
        <taxon>Hexapoda</taxon>
        <taxon>Insecta</taxon>
        <taxon>Pterygota</taxon>
        <taxon>Neoptera</taxon>
        <taxon>Endopterygota</taxon>
        <taxon>Hymenoptera</taxon>
        <taxon>Apocrita</taxon>
        <taxon>Proctotrupomorpha</taxon>
        <taxon>Chalcidoidea</taxon>
        <taxon>Agaonidae</taxon>
        <taxon>Agaoninae</taxon>
        <taxon>Ceratosolen</taxon>
    </lineage>
</organism>
<evidence type="ECO:0000313" key="10">
    <source>
        <dbReference type="RefSeq" id="XP_011494664.1"/>
    </source>
</evidence>
<keyword evidence="3" id="KW-0539">Nucleus</keyword>
<dbReference type="Pfam" id="PF22298">
    <property type="entry name" value="Tsr1_G-like"/>
    <property type="match status" value="1"/>
</dbReference>
<evidence type="ECO:0000259" key="8">
    <source>
        <dbReference type="PROSITE" id="PS51714"/>
    </source>
</evidence>
<feature type="region of interest" description="Disordered" evidence="7">
    <location>
        <begin position="1"/>
        <end position="42"/>
    </location>
</feature>
<gene>
    <name evidence="10" type="primary">LOC105359712</name>
</gene>
<evidence type="ECO:0000256" key="7">
    <source>
        <dbReference type="SAM" id="MobiDB-lite"/>
    </source>
</evidence>
<name>A0AAJ6VK13_9HYME</name>
<protein>
    <recommendedName>
        <fullName evidence="6">Pre-rRNA-processing protein TSR1 homolog</fullName>
    </recommendedName>
</protein>
<dbReference type="GeneID" id="105359712"/>
<feature type="compositionally biased region" description="Basic residues" evidence="7">
    <location>
        <begin position="12"/>
        <end position="29"/>
    </location>
</feature>
<dbReference type="KEGG" id="csol:105359712"/>
<dbReference type="GO" id="GO:0005525">
    <property type="term" value="F:GTP binding"/>
    <property type="evidence" value="ECO:0007669"/>
    <property type="project" value="TreeGrafter"/>
</dbReference>
<dbReference type="InterPro" id="IPR007034">
    <property type="entry name" value="BMS1_TSR1_C"/>
</dbReference>
<dbReference type="PROSITE" id="PS51714">
    <property type="entry name" value="G_BMS1"/>
    <property type="match status" value="1"/>
</dbReference>
<proteinExistence type="inferred from homology"/>
<reference evidence="10" key="1">
    <citation type="submission" date="2025-08" db="UniProtKB">
        <authorList>
            <consortium name="RefSeq"/>
        </authorList>
    </citation>
    <scope>IDENTIFICATION</scope>
</reference>
<dbReference type="Pfam" id="PF08142">
    <property type="entry name" value="AARP2CN"/>
    <property type="match status" value="1"/>
</dbReference>
<keyword evidence="9" id="KW-1185">Reference proteome</keyword>
<evidence type="ECO:0000256" key="3">
    <source>
        <dbReference type="ARBA" id="ARBA00023242"/>
    </source>
</evidence>
<evidence type="ECO:0000256" key="6">
    <source>
        <dbReference type="ARBA" id="ARBA00040070"/>
    </source>
</evidence>
<dbReference type="AlphaFoldDB" id="A0AAJ6VK13"/>
<dbReference type="GO" id="GO:0000462">
    <property type="term" value="P:maturation of SSU-rRNA from tricistronic rRNA transcript (SSU-rRNA, 5.8S rRNA, LSU-rRNA)"/>
    <property type="evidence" value="ECO:0007669"/>
    <property type="project" value="TreeGrafter"/>
</dbReference>
<feature type="compositionally biased region" description="Polar residues" evidence="7">
    <location>
        <begin position="30"/>
        <end position="39"/>
    </location>
</feature>
<accession>A0AAJ6VK13</accession>
<dbReference type="InterPro" id="IPR030387">
    <property type="entry name" value="G_Bms1/Tsr1_dom"/>
</dbReference>
<evidence type="ECO:0000313" key="9">
    <source>
        <dbReference type="Proteomes" id="UP000695007"/>
    </source>
</evidence>
<dbReference type="Pfam" id="PF04950">
    <property type="entry name" value="RIBIOP_C"/>
    <property type="match status" value="1"/>
</dbReference>
<dbReference type="GO" id="GO:0000479">
    <property type="term" value="P:endonucleolytic cleavage of tricistronic rRNA transcript (SSU-rRNA, 5.8S rRNA, LSU-rRNA)"/>
    <property type="evidence" value="ECO:0007669"/>
    <property type="project" value="TreeGrafter"/>
</dbReference>
<comment type="function">
    <text evidence="4">Required during maturation of the 40S ribosomal subunit in the nucleolus.</text>
</comment>
<dbReference type="Proteomes" id="UP000695007">
    <property type="component" value="Unplaced"/>
</dbReference>
<dbReference type="InterPro" id="IPR012948">
    <property type="entry name" value="AARP2CN"/>
</dbReference>
<dbReference type="PANTHER" id="PTHR12858:SF1">
    <property type="entry name" value="PRE-RRNA-PROCESSING PROTEIN TSR1 HOMOLOG"/>
    <property type="match status" value="1"/>
</dbReference>
<dbReference type="GO" id="GO:0034511">
    <property type="term" value="F:U3 snoRNA binding"/>
    <property type="evidence" value="ECO:0007669"/>
    <property type="project" value="TreeGrafter"/>
</dbReference>